<evidence type="ECO:0000259" key="1">
    <source>
        <dbReference type="Pfam" id="PF01433"/>
    </source>
</evidence>
<organism evidence="2 3">
    <name type="scientific">Streptomyces hesseae</name>
    <dbReference type="NCBI Taxonomy" id="3075519"/>
    <lineage>
        <taxon>Bacteria</taxon>
        <taxon>Bacillati</taxon>
        <taxon>Actinomycetota</taxon>
        <taxon>Actinomycetes</taxon>
        <taxon>Kitasatosporales</taxon>
        <taxon>Streptomycetaceae</taxon>
        <taxon>Streptomyces</taxon>
    </lineage>
</organism>
<evidence type="ECO:0000313" key="2">
    <source>
        <dbReference type="EMBL" id="MDT0447670.1"/>
    </source>
</evidence>
<feature type="domain" description="Peptidase M1 membrane alanine aminopeptidase" evidence="1">
    <location>
        <begin position="121"/>
        <end position="154"/>
    </location>
</feature>
<evidence type="ECO:0000313" key="3">
    <source>
        <dbReference type="Proteomes" id="UP001180531"/>
    </source>
</evidence>
<protein>
    <submittedName>
        <fullName evidence="2">M1 family aminopeptidase</fullName>
    </submittedName>
</protein>
<sequence>MRHPARRRHRYFPGHGSTAFHVARYRIRLDWKPGSGRVLADAALTVVPEHPLDALDLDLARLCVTRVTVAGTAVAFRHRKRKLHLVAGRPLPAGEPVEVTVAYHGVPRPVGLPELDDAAGWFGNHVGISGWRDLWLKEAFATYAEWLWWEASGGPAASEMAASGGVCDTERFIGRCRTCRVRRAGEHVP</sequence>
<proteinExistence type="predicted"/>
<reference evidence="2" key="1">
    <citation type="submission" date="2024-05" db="EMBL/GenBank/DDBJ databases">
        <title>30 novel species of actinomycetes from the DSMZ collection.</title>
        <authorList>
            <person name="Nouioui I."/>
        </authorList>
    </citation>
    <scope>NUCLEOTIDE SEQUENCE</scope>
    <source>
        <strain evidence="2">DSM 40473</strain>
    </source>
</reference>
<accession>A0ABU2SFE0</accession>
<dbReference type="SUPFAM" id="SSF55486">
    <property type="entry name" value="Metalloproteases ('zincins'), catalytic domain"/>
    <property type="match status" value="1"/>
</dbReference>
<dbReference type="RefSeq" id="WP_311607045.1">
    <property type="nucleotide sequence ID" value="NZ_JAVRFI010000001.1"/>
</dbReference>
<dbReference type="InterPro" id="IPR042097">
    <property type="entry name" value="Aminopeptidase_N-like_N_sf"/>
</dbReference>
<dbReference type="InterPro" id="IPR014782">
    <property type="entry name" value="Peptidase_M1_dom"/>
</dbReference>
<dbReference type="SUPFAM" id="SSF63737">
    <property type="entry name" value="Leukotriene A4 hydrolase N-terminal domain"/>
    <property type="match status" value="1"/>
</dbReference>
<dbReference type="InterPro" id="IPR027268">
    <property type="entry name" value="Peptidase_M4/M1_CTD_sf"/>
</dbReference>
<keyword evidence="3" id="KW-1185">Reference proteome</keyword>
<dbReference type="Proteomes" id="UP001180531">
    <property type="component" value="Unassembled WGS sequence"/>
</dbReference>
<dbReference type="Pfam" id="PF01433">
    <property type="entry name" value="Peptidase_M1"/>
    <property type="match status" value="1"/>
</dbReference>
<name>A0ABU2SFE0_9ACTN</name>
<keyword evidence="2" id="KW-0031">Aminopeptidase</keyword>
<keyword evidence="2" id="KW-0378">Hydrolase</keyword>
<gene>
    <name evidence="2" type="ORF">RM609_00915</name>
</gene>
<dbReference type="EMBL" id="JAVRFI010000001">
    <property type="protein sequence ID" value="MDT0447670.1"/>
    <property type="molecule type" value="Genomic_DNA"/>
</dbReference>
<dbReference type="Gene3D" id="1.10.390.10">
    <property type="entry name" value="Neutral Protease Domain 2"/>
    <property type="match status" value="1"/>
</dbReference>
<comment type="caution">
    <text evidence="2">The sequence shown here is derived from an EMBL/GenBank/DDBJ whole genome shotgun (WGS) entry which is preliminary data.</text>
</comment>
<dbReference type="Gene3D" id="2.60.40.1730">
    <property type="entry name" value="tricorn interacting facor f3 domain"/>
    <property type="match status" value="1"/>
</dbReference>
<dbReference type="GO" id="GO:0004177">
    <property type="term" value="F:aminopeptidase activity"/>
    <property type="evidence" value="ECO:0007669"/>
    <property type="project" value="UniProtKB-KW"/>
</dbReference>
<keyword evidence="2" id="KW-0645">Protease</keyword>